<gene>
    <name evidence="3" type="ORF">SKAU_G00420400</name>
</gene>
<organism evidence="3 4">
    <name type="scientific">Synaphobranchus kaupii</name>
    <name type="common">Kaup's arrowtooth eel</name>
    <dbReference type="NCBI Taxonomy" id="118154"/>
    <lineage>
        <taxon>Eukaryota</taxon>
        <taxon>Metazoa</taxon>
        <taxon>Chordata</taxon>
        <taxon>Craniata</taxon>
        <taxon>Vertebrata</taxon>
        <taxon>Euteleostomi</taxon>
        <taxon>Actinopterygii</taxon>
        <taxon>Neopterygii</taxon>
        <taxon>Teleostei</taxon>
        <taxon>Anguilliformes</taxon>
        <taxon>Synaphobranchidae</taxon>
        <taxon>Synaphobranchus</taxon>
    </lineage>
</organism>
<dbReference type="PANTHER" id="PTHR47308">
    <property type="entry name" value="NUCLEAR GTPASE SLIP-GC"/>
    <property type="match status" value="1"/>
</dbReference>
<dbReference type="InterPro" id="IPR056024">
    <property type="entry name" value="DUF7605"/>
</dbReference>
<dbReference type="PANTHER" id="PTHR47308:SF1">
    <property type="entry name" value="NUCLEAR GTPASE SLIP-GC"/>
    <property type="match status" value="1"/>
</dbReference>
<dbReference type="InterPro" id="IPR053082">
    <property type="entry name" value="Nuclear_GTPase_SLIP-GC"/>
</dbReference>
<reference evidence="3" key="1">
    <citation type="journal article" date="2023" name="Science">
        <title>Genome structures resolve the early diversification of teleost fishes.</title>
        <authorList>
            <person name="Parey E."/>
            <person name="Louis A."/>
            <person name="Montfort J."/>
            <person name="Bouchez O."/>
            <person name="Roques C."/>
            <person name="Iampietro C."/>
            <person name="Lluch J."/>
            <person name="Castinel A."/>
            <person name="Donnadieu C."/>
            <person name="Desvignes T."/>
            <person name="Floi Bucao C."/>
            <person name="Jouanno E."/>
            <person name="Wen M."/>
            <person name="Mejri S."/>
            <person name="Dirks R."/>
            <person name="Jansen H."/>
            <person name="Henkel C."/>
            <person name="Chen W.J."/>
            <person name="Zahm M."/>
            <person name="Cabau C."/>
            <person name="Klopp C."/>
            <person name="Thompson A.W."/>
            <person name="Robinson-Rechavi M."/>
            <person name="Braasch I."/>
            <person name="Lecointre G."/>
            <person name="Bobe J."/>
            <person name="Postlethwait J.H."/>
            <person name="Berthelot C."/>
            <person name="Roest Crollius H."/>
            <person name="Guiguen Y."/>
        </authorList>
    </citation>
    <scope>NUCLEOTIDE SEQUENCE</scope>
    <source>
        <strain evidence="3">WJC10195</strain>
    </source>
</reference>
<keyword evidence="4" id="KW-1185">Reference proteome</keyword>
<evidence type="ECO:0000313" key="3">
    <source>
        <dbReference type="EMBL" id="KAJ8333144.1"/>
    </source>
</evidence>
<dbReference type="OrthoDB" id="3598281at2759"/>
<sequence length="1212" mass="124317">MAAENTEDDEMVQTAKEKIRAIYGEEGLKNYRELVGAKEFPEILATGRMTKDFDTAKELSQSIGCYIRSDKRTGEQQFWPLVKRVTISLPKSPALLEGIVLVDLPGAGDVSKHRSEMWKECLSQCSSVWIVNEINRALSEKVANEIFDKSLRTVAGGGECHNITFIATKTDDINPEEIRENYHLTDEDLDIESNIVDPERREKQACILFRNERLKEDISALLKEKTKNFLLGGEEHSDGFFDVFTVSSEQFKRIAQKKSNVLELNETELPYLEEHIKKLYVSHSVKEVKDYISDVSGIISHLHFSKDALSSKVQSSHSQEFNRLKKELNNMCTTLNKALSKVYTDLQACLLMGSRAAEKACLRNATKSVLEPTGRDNRGYHKTLKALCRNDGYYRSGKVGVVDLNYTLSEPMYREMNEKNLFLTTFGTGCSRASIKGIFSSFLVDFISKDLFKYHMKKNTEKYLRLVYIRTEQIKLHKNLEKEILKRKKQIYNSLSDSIRDTMKQTYQECSGIHGKSSFNQIQEKLKDKIETSKNAMFLKAREKMLKEFSNLQEFLVEEMETQMTTSLKLALNQIPDDLTDLPATATASPRRSATTSSWRRAAGTGPDRNADECIALEAGGGDDCIALEAGGGDDCIALEAGGGDDCIALGAGGGDDCIALGAGGGDDCIALGAGSGACIALGAGSGACIALEAGGGDDCIALEAGGGDDCIALEPGGGDDCIALEAGGGDDCIALEAGGGDDCIALEAGGGDDCIALGAGGGDDCIALGAGGGDDCIALGAGSGACIALGAGSGTCIALEAGGGDDCIALEPGGGDDCIALEAGGGDDCIALEAGGGDDCIALGAGGGDDCIALGAGGGNDCIALGAGSGACIALEAGGGDDCIALEAGGGDDCIALEPGGGDDCIALGAGGGDGCVALETGGGDCCIAQETGGGDGCVALEAGGGDGCVALETGGGDCCIAQETGGGDGCVALETGGGDCCIAQETGSDNCCVALEAGGGDGCVALETGGGDCRIAQETGGGDGCVALETGGGDCRIAQETGGGDCRVALETGGGDCRVALETGGGDCRVALGTGGGDCRVALETGGGDGCVALEAGGGDGCVALEAGGGGCVALEAGGGGCVALEAGGEGCLAQETGRGGTTTASPWRLACVDGECLALKAGDDCIARASVPTQAMAQVLVQSILAGKFVLVLPYCMAEGGVDQGQEVG</sequence>
<dbReference type="Proteomes" id="UP001152622">
    <property type="component" value="Chromosome 24"/>
</dbReference>
<accession>A0A9Q1E6I5</accession>
<name>A0A9Q1E6I5_SYNKA</name>
<proteinExistence type="predicted"/>
<dbReference type="SUPFAM" id="SSF52540">
    <property type="entry name" value="P-loop containing nucleoside triphosphate hydrolases"/>
    <property type="match status" value="1"/>
</dbReference>
<dbReference type="Gene3D" id="3.40.50.300">
    <property type="entry name" value="P-loop containing nucleotide triphosphate hydrolases"/>
    <property type="match status" value="1"/>
</dbReference>
<feature type="compositionally biased region" description="Low complexity" evidence="1">
    <location>
        <begin position="584"/>
        <end position="603"/>
    </location>
</feature>
<evidence type="ECO:0000256" key="1">
    <source>
        <dbReference type="SAM" id="MobiDB-lite"/>
    </source>
</evidence>
<dbReference type="InterPro" id="IPR027417">
    <property type="entry name" value="P-loop_NTPase"/>
</dbReference>
<evidence type="ECO:0000313" key="4">
    <source>
        <dbReference type="Proteomes" id="UP001152622"/>
    </source>
</evidence>
<dbReference type="GO" id="GO:0003924">
    <property type="term" value="F:GTPase activity"/>
    <property type="evidence" value="ECO:0007669"/>
    <property type="project" value="TreeGrafter"/>
</dbReference>
<dbReference type="EMBL" id="JAINUF010000024">
    <property type="protein sequence ID" value="KAJ8333144.1"/>
    <property type="molecule type" value="Genomic_DNA"/>
</dbReference>
<comment type="caution">
    <text evidence="3">The sequence shown here is derived from an EMBL/GenBank/DDBJ whole genome shotgun (WGS) entry which is preliminary data.</text>
</comment>
<feature type="domain" description="DUF7605" evidence="2">
    <location>
        <begin position="380"/>
        <end position="533"/>
    </location>
</feature>
<dbReference type="AlphaFoldDB" id="A0A9Q1E6I5"/>
<protein>
    <recommendedName>
        <fullName evidence="2">DUF7605 domain-containing protein</fullName>
    </recommendedName>
</protein>
<evidence type="ECO:0000259" key="2">
    <source>
        <dbReference type="Pfam" id="PF24564"/>
    </source>
</evidence>
<feature type="region of interest" description="Disordered" evidence="1">
    <location>
        <begin position="581"/>
        <end position="607"/>
    </location>
</feature>
<dbReference type="Pfam" id="PF24564">
    <property type="entry name" value="DUF7605"/>
    <property type="match status" value="1"/>
</dbReference>